<dbReference type="PANTHER" id="PTHR30024">
    <property type="entry name" value="ALIPHATIC SULFONATES-BINDING PROTEIN-RELATED"/>
    <property type="match status" value="1"/>
</dbReference>
<comment type="similarity">
    <text evidence="3">Belongs to the bacterial solute-binding protein SsuA/TauA family.</text>
</comment>
<keyword evidence="10" id="KW-1185">Reference proteome</keyword>
<dbReference type="Proteomes" id="UP000248168">
    <property type="component" value="Unassembled WGS sequence"/>
</dbReference>
<evidence type="ECO:0000313" key="10">
    <source>
        <dbReference type="Proteomes" id="UP000248168"/>
    </source>
</evidence>
<dbReference type="PANTHER" id="PTHR30024:SF47">
    <property type="entry name" value="TAURINE-BINDING PERIPLASMIC PROTEIN"/>
    <property type="match status" value="1"/>
</dbReference>
<accession>A0A330L309</accession>
<dbReference type="InterPro" id="IPR044527">
    <property type="entry name" value="NrtA/CpmA_ABC-bd_dom"/>
</dbReference>
<dbReference type="CDD" id="cd13553">
    <property type="entry name" value="PBP2_NrtA_CpmA_like"/>
    <property type="match status" value="1"/>
</dbReference>
<evidence type="ECO:0000256" key="4">
    <source>
        <dbReference type="ARBA" id="ARBA00022448"/>
    </source>
</evidence>
<organism evidence="9 10">
    <name type="scientific">Nitrospira lenta</name>
    <dbReference type="NCBI Taxonomy" id="1436998"/>
    <lineage>
        <taxon>Bacteria</taxon>
        <taxon>Pseudomonadati</taxon>
        <taxon>Nitrospirota</taxon>
        <taxon>Nitrospiria</taxon>
        <taxon>Nitrospirales</taxon>
        <taxon>Nitrospiraceae</taxon>
        <taxon>Nitrospira</taxon>
    </lineage>
</organism>
<dbReference type="GO" id="GO:0016020">
    <property type="term" value="C:membrane"/>
    <property type="evidence" value="ECO:0007669"/>
    <property type="project" value="InterPro"/>
</dbReference>
<reference evidence="10" key="1">
    <citation type="submission" date="2018-04" db="EMBL/GenBank/DDBJ databases">
        <authorList>
            <person name="Lucker S."/>
            <person name="Sakoula D."/>
        </authorList>
    </citation>
    <scope>NUCLEOTIDE SEQUENCE [LARGE SCALE GENOMIC DNA]</scope>
</reference>
<dbReference type="NCBIfam" id="TIGR01728">
    <property type="entry name" value="SsuA_fam"/>
    <property type="match status" value="1"/>
</dbReference>
<keyword evidence="4" id="KW-0813">Transport</keyword>
<comment type="subcellular location">
    <subcellularLocation>
        <location evidence="1">Endomembrane system</location>
    </subcellularLocation>
    <subcellularLocation>
        <location evidence="2">Periplasm</location>
    </subcellularLocation>
</comment>
<keyword evidence="5" id="KW-1003">Cell membrane</keyword>
<dbReference type="Pfam" id="PF13379">
    <property type="entry name" value="NMT1_2"/>
    <property type="match status" value="1"/>
</dbReference>
<keyword evidence="8" id="KW-0472">Membrane</keyword>
<keyword evidence="6" id="KW-0997">Cell inner membrane</keyword>
<evidence type="ECO:0000256" key="5">
    <source>
        <dbReference type="ARBA" id="ARBA00022475"/>
    </source>
</evidence>
<dbReference type="AlphaFoldDB" id="A0A330L309"/>
<evidence type="ECO:0000256" key="2">
    <source>
        <dbReference type="ARBA" id="ARBA00004418"/>
    </source>
</evidence>
<evidence type="ECO:0000313" key="9">
    <source>
        <dbReference type="EMBL" id="SPP64196.1"/>
    </source>
</evidence>
<dbReference type="Gene3D" id="3.40.190.10">
    <property type="entry name" value="Periplasmic binding protein-like II"/>
    <property type="match status" value="2"/>
</dbReference>
<evidence type="ECO:0000256" key="7">
    <source>
        <dbReference type="ARBA" id="ARBA00022729"/>
    </source>
</evidence>
<dbReference type="InParanoid" id="A0A330L309"/>
<evidence type="ECO:0000256" key="8">
    <source>
        <dbReference type="ARBA" id="ARBA00023136"/>
    </source>
</evidence>
<keyword evidence="7" id="KW-0732">Signal</keyword>
<dbReference type="InterPro" id="IPR010067">
    <property type="entry name" value="ABC_SsuA_sub-bd"/>
</dbReference>
<sequence>MQVPIESKPHLPSMGLTLTSMGNIMKRLSSTALAFFSLLLGTGTFIAHTALAADTIRVGHFPNITHVQGLVAQHLSRTGHGWFEERLGKDVKIDWYVYNAGPGAMEALLAGSIDLTYVGPSPTLNAYSKSNGEEIRIIAGAATGGAALVVQPDSGLKQPADFRGKTIATPQLGNTQDVACRAWLANGGLKITQTGGEAFIVPTPNPDQLSLFQQKKLDAVWTVEPWVSRLERDAGGKILLEQPKDSITVLVSSVKFLKTKRELARKFAQAHRELTEWILAHPAEAKQMVQQELAAETQAKVSAELIAQAWTRIGLTTEASPDEYRQFVANAQRAGFIRTAPDLSRLIERLN</sequence>
<dbReference type="EMBL" id="OUNR01000002">
    <property type="protein sequence ID" value="SPP64196.1"/>
    <property type="molecule type" value="Genomic_DNA"/>
</dbReference>
<evidence type="ECO:0000256" key="1">
    <source>
        <dbReference type="ARBA" id="ARBA00004308"/>
    </source>
</evidence>
<gene>
    <name evidence="9" type="ORF">NITLEN_100066</name>
</gene>
<dbReference type="SUPFAM" id="SSF53850">
    <property type="entry name" value="Periplasmic binding protein-like II"/>
    <property type="match status" value="1"/>
</dbReference>
<evidence type="ECO:0000256" key="6">
    <source>
        <dbReference type="ARBA" id="ARBA00022519"/>
    </source>
</evidence>
<evidence type="ECO:0000256" key="3">
    <source>
        <dbReference type="ARBA" id="ARBA00010742"/>
    </source>
</evidence>
<dbReference type="GO" id="GO:0042626">
    <property type="term" value="F:ATPase-coupled transmembrane transporter activity"/>
    <property type="evidence" value="ECO:0007669"/>
    <property type="project" value="InterPro"/>
</dbReference>
<dbReference type="GO" id="GO:0012505">
    <property type="term" value="C:endomembrane system"/>
    <property type="evidence" value="ECO:0007669"/>
    <property type="project" value="UniProtKB-SubCell"/>
</dbReference>
<dbReference type="FunCoup" id="A0A330L309">
    <property type="interactions" value="114"/>
</dbReference>
<dbReference type="GO" id="GO:0042597">
    <property type="term" value="C:periplasmic space"/>
    <property type="evidence" value="ECO:0007669"/>
    <property type="project" value="UniProtKB-SubCell"/>
</dbReference>
<name>A0A330L309_9BACT</name>
<proteinExistence type="inferred from homology"/>
<protein>
    <submittedName>
        <fullName evidence="9">ABC transporter, substrate-binding protein, aliphatic sulfonates family</fullName>
    </submittedName>
</protein>